<reference evidence="1" key="1">
    <citation type="submission" date="2021-05" db="EMBL/GenBank/DDBJ databases">
        <authorList>
            <person name="Scholz U."/>
            <person name="Mascher M."/>
            <person name="Fiebig A."/>
        </authorList>
    </citation>
    <scope>NUCLEOTIDE SEQUENCE [LARGE SCALE GENOMIC DNA]</scope>
</reference>
<sequence>MYRVDVAVAVALVAILTACASSAAAVGEVGGGDDHAARARGEVTYDGRALVVDGTRRMLFSGEIHYTRSTPEMWPKLIAKARRGGLDVIQTYVFWNVHEPVQGQYNFEGRYDIVKFIREIQAQGLYVSLRIGPFIEAEWKYGGFPFWLHDVPNITFRTDNEPFKQHMQRFVTQIVNMMKHEGLYYPQGGPIIISQIENEYQMVETAFGPSGPLYVRWAAEMAVGLQTGVPWMMCKQNDAPDPIINTCNGLICGETFVGPNSPSKPALWTENWTTRYPIYGNDTKLRSTEDIAFAVALFIARKGGSFVSYYMYHGGTNFGRFASSYVTTSYYDGAPLDEYGLIWQPTWGHLRELHAAVKLSSEPLMFGRYSNISLGQEQEAHIFETGLKCVAFLVNFDKHQTPTVVFRNISLQLASKSISILSDCRTVVFETAKVNAQHGSRTTEVVQSLSDMHSWKAFKEPIPQDISKAVYTGNQLLEHLPITKDETDYLWYIVSYEYKQIDDDHLVLLNVESRAHILHAFVNSVLVGSVHGSHEARGNIILNKNISLKEGQNTISLLSVMVGSPDSGAHMEQRSFGIRKVSIQKGHQPLHILDNELWGYQVGLFGEGNRIYAQEAPYRVKWTDIHNLTHIPLTWYQTTFATPIGNDAVTLNLTSMGKGEVWVNGESIGRYWVSFKTPSGQPSQSLYHIPQQFLKPRDNVLVLVEEMGGNPLQITVNTMSITTVCGNVNELSAPSLHTQGKDPAVHLRCQRGKHISALEFASYGNPARDCTAFSTGSCHAESSGSVVRQACIGKRVCSIPVSPAKFGGDPCPGIQKSLLVVAKCR</sequence>
<organism evidence="1 2">
    <name type="scientific">Avena sativa</name>
    <name type="common">Oat</name>
    <dbReference type="NCBI Taxonomy" id="4498"/>
    <lineage>
        <taxon>Eukaryota</taxon>
        <taxon>Viridiplantae</taxon>
        <taxon>Streptophyta</taxon>
        <taxon>Embryophyta</taxon>
        <taxon>Tracheophyta</taxon>
        <taxon>Spermatophyta</taxon>
        <taxon>Magnoliopsida</taxon>
        <taxon>Liliopsida</taxon>
        <taxon>Poales</taxon>
        <taxon>Poaceae</taxon>
        <taxon>BOP clade</taxon>
        <taxon>Pooideae</taxon>
        <taxon>Poodae</taxon>
        <taxon>Poeae</taxon>
        <taxon>Poeae Chloroplast Group 1 (Aveneae type)</taxon>
        <taxon>Aveninae</taxon>
        <taxon>Avena</taxon>
    </lineage>
</organism>
<proteinExistence type="predicted"/>
<accession>A0ACD5T929</accession>
<keyword evidence="2" id="KW-1185">Reference proteome</keyword>
<evidence type="ECO:0000313" key="1">
    <source>
        <dbReference type="EnsemblPlants" id="AVESA.00010b.r2.1AG0012970.1.CDS"/>
    </source>
</evidence>
<dbReference type="EnsemblPlants" id="AVESA.00010b.r2.1AG0012970.1">
    <property type="protein sequence ID" value="AVESA.00010b.r2.1AG0012970.1.CDS"/>
    <property type="gene ID" value="AVESA.00010b.r2.1AG0012970"/>
</dbReference>
<name>A0ACD5T929_AVESA</name>
<protein>
    <submittedName>
        <fullName evidence="1">Uncharacterized protein</fullName>
    </submittedName>
</protein>
<dbReference type="Proteomes" id="UP001732700">
    <property type="component" value="Chromosome 1A"/>
</dbReference>
<evidence type="ECO:0000313" key="2">
    <source>
        <dbReference type="Proteomes" id="UP001732700"/>
    </source>
</evidence>
<reference evidence="1" key="2">
    <citation type="submission" date="2025-09" db="UniProtKB">
        <authorList>
            <consortium name="EnsemblPlants"/>
        </authorList>
    </citation>
    <scope>IDENTIFICATION</scope>
</reference>